<reference evidence="3 4" key="1">
    <citation type="submission" date="2018-06" db="EMBL/GenBank/DDBJ databases">
        <title>Spongiibacterium sp. HME9304 Genome sequencing and assembly.</title>
        <authorList>
            <person name="Kang H."/>
            <person name="Kim H."/>
            <person name="Joh K."/>
        </authorList>
    </citation>
    <scope>NUCLEOTIDE SEQUENCE [LARGE SCALE GENOMIC DNA]</scope>
    <source>
        <strain evidence="3 4">HME9304</strain>
    </source>
</reference>
<dbReference type="Gene3D" id="3.40.50.1820">
    <property type="entry name" value="alpha/beta hydrolase"/>
    <property type="match status" value="1"/>
</dbReference>
<dbReference type="SUPFAM" id="SSF49785">
    <property type="entry name" value="Galactose-binding domain-like"/>
    <property type="match status" value="1"/>
</dbReference>
<dbReference type="Proteomes" id="UP000248536">
    <property type="component" value="Chromosome"/>
</dbReference>
<gene>
    <name evidence="3" type="ORF">HME9304_02241</name>
</gene>
<dbReference type="SMART" id="SM00939">
    <property type="entry name" value="PepX_C"/>
    <property type="match status" value="1"/>
</dbReference>
<evidence type="ECO:0000313" key="3">
    <source>
        <dbReference type="EMBL" id="AWX45229.1"/>
    </source>
</evidence>
<dbReference type="SUPFAM" id="SSF53474">
    <property type="entry name" value="alpha/beta-Hydrolases"/>
    <property type="match status" value="1"/>
</dbReference>
<keyword evidence="1" id="KW-0378">Hydrolase</keyword>
<accession>A0A2Z4LU10</accession>
<dbReference type="InterPro" id="IPR008979">
    <property type="entry name" value="Galactose-bd-like_sf"/>
</dbReference>
<dbReference type="OrthoDB" id="319764at2"/>
<dbReference type="RefSeq" id="WP_112378639.1">
    <property type="nucleotide sequence ID" value="NZ_CP030104.1"/>
</dbReference>
<name>A0A2Z4LU10_9FLAO</name>
<dbReference type="InterPro" id="IPR029058">
    <property type="entry name" value="AB_hydrolase_fold"/>
</dbReference>
<keyword evidence="4" id="KW-1185">Reference proteome</keyword>
<dbReference type="Gene3D" id="2.60.120.260">
    <property type="entry name" value="Galactose-binding domain-like"/>
    <property type="match status" value="1"/>
</dbReference>
<protein>
    <recommendedName>
        <fullName evidence="2">Xaa-Pro dipeptidyl-peptidase C-terminal domain-containing protein</fullName>
    </recommendedName>
</protein>
<dbReference type="EMBL" id="CP030104">
    <property type="protein sequence ID" value="AWX45229.1"/>
    <property type="molecule type" value="Genomic_DNA"/>
</dbReference>
<feature type="domain" description="Xaa-Pro dipeptidyl-peptidase C-terminal" evidence="2">
    <location>
        <begin position="402"/>
        <end position="662"/>
    </location>
</feature>
<dbReference type="KEGG" id="spon:HME9304_02241"/>
<dbReference type="Pfam" id="PF08530">
    <property type="entry name" value="PepX_C"/>
    <property type="match status" value="1"/>
</dbReference>
<dbReference type="InterPro" id="IPR000383">
    <property type="entry name" value="Xaa-Pro-like_dom"/>
</dbReference>
<evidence type="ECO:0000313" key="4">
    <source>
        <dbReference type="Proteomes" id="UP000248536"/>
    </source>
</evidence>
<dbReference type="Pfam" id="PF02129">
    <property type="entry name" value="Peptidase_S15"/>
    <property type="match status" value="1"/>
</dbReference>
<evidence type="ECO:0000259" key="2">
    <source>
        <dbReference type="SMART" id="SM00939"/>
    </source>
</evidence>
<dbReference type="InterPro" id="IPR013736">
    <property type="entry name" value="Xaa-Pro_dipept_C"/>
</dbReference>
<dbReference type="NCBIfam" id="TIGR00976">
    <property type="entry name" value="CocE_NonD"/>
    <property type="match status" value="1"/>
</dbReference>
<evidence type="ECO:0000256" key="1">
    <source>
        <dbReference type="ARBA" id="ARBA00022801"/>
    </source>
</evidence>
<dbReference type="InterPro" id="IPR005674">
    <property type="entry name" value="CocE/Ser_esterase"/>
</dbReference>
<dbReference type="Gene3D" id="1.10.3020.10">
    <property type="entry name" value="alpha-amino acid ester hydrolase ( Helical cap domain)"/>
    <property type="match status" value="1"/>
</dbReference>
<dbReference type="GO" id="GO:0008239">
    <property type="term" value="F:dipeptidyl-peptidase activity"/>
    <property type="evidence" value="ECO:0007669"/>
    <property type="project" value="InterPro"/>
</dbReference>
<proteinExistence type="predicted"/>
<organism evidence="3 4">
    <name type="scientific">Flagellimonas maritima</name>
    <dbReference type="NCBI Taxonomy" id="1383885"/>
    <lineage>
        <taxon>Bacteria</taxon>
        <taxon>Pseudomonadati</taxon>
        <taxon>Bacteroidota</taxon>
        <taxon>Flavobacteriia</taxon>
        <taxon>Flavobacteriales</taxon>
        <taxon>Flavobacteriaceae</taxon>
        <taxon>Flagellimonas</taxon>
    </lineage>
</organism>
<sequence>MLKFFKFLKRFQLQCNRSEFKFSVLFIVIVLFLSSCGKEKRAGITDVEKISKDYVKENYSKKEVDIEMRDGITLHTTIYSPKDTSKNYPIIMQRTPYSSAPYGKREFRNNISPNIHMMKDGYIVVYQDVRGRWLSEGHYENMRAYISNKSSDKDIDESSDTYDTIEWLVNNVDNNNGKVGIWGISYPGFYATYATVDAHPALKAASPQASIGDFFFDDFHHNGAYLLSYFRVTSLFGTPRPDGDKPIDKVWYNLPDLQTEDQYQFFLERGPLKNLDSFFEYETVDNPRMAMDGKTDDFFWNELKEHPNYDELWQSRGLIQHLKNVKSHVATMIVGGWFDAEDLYGPLETYKNIEKYNPKNYNTMVFGPWDHGRWSKRDGRTVVGNYYFGDNISEFYQENIETKFFEHFLKGDGDKNSGLPEAYVFDSGRKEWKQYDTWPPNGVQKEEMFLSENQELTNGPKEIHGIQFISDIKKPVPYSEDVKSVITPRKYMTDDQRFAARRSDVLIFETEIMEEDFTLAGDILAKLKVATTGTAADWIVKVIDVHPAKVETNEEMQDHLKMDNYHLMVRSEVMRGRFRNSFINPEPFVPNQKTEVNIKLQDVFHTIKKGHKLQVQVQSSWFPLIDLNPQTYVENIFKADEEDFKTQTHTVFTDSSIEFSVLK</sequence>
<dbReference type="AlphaFoldDB" id="A0A2Z4LU10"/>